<evidence type="ECO:0000256" key="6">
    <source>
        <dbReference type="RuleBase" id="RU003704"/>
    </source>
</evidence>
<evidence type="ECO:0000256" key="4">
    <source>
        <dbReference type="ARBA" id="ARBA00022777"/>
    </source>
</evidence>
<dbReference type="PRINTS" id="PR00990">
    <property type="entry name" value="RIBOKINASE"/>
</dbReference>
<reference evidence="10" key="1">
    <citation type="submission" date="2015-12" db="EMBL/GenBank/DDBJ databases">
        <authorList>
            <person name="Nair G.R."/>
            <person name="Kaur G."/>
            <person name="Mayilraj S."/>
        </authorList>
    </citation>
    <scope>NUCLEOTIDE SEQUENCE [LARGE SCALE GENOMIC DNA]</scope>
    <source>
        <strain evidence="10">CD08_4</strain>
    </source>
</reference>
<dbReference type="RefSeq" id="WP_058874887.1">
    <property type="nucleotide sequence ID" value="NZ_LQBK01000037.1"/>
</dbReference>
<name>A0A0W8I6J9_KOCRO</name>
<organism evidence="9 10">
    <name type="scientific">Kocuria rosea subsp. polaris</name>
    <dbReference type="NCBI Taxonomy" id="136273"/>
    <lineage>
        <taxon>Bacteria</taxon>
        <taxon>Bacillati</taxon>
        <taxon>Actinomycetota</taxon>
        <taxon>Actinomycetes</taxon>
        <taxon>Micrococcales</taxon>
        <taxon>Micrococcaceae</taxon>
        <taxon>Kocuria</taxon>
    </lineage>
</organism>
<dbReference type="SUPFAM" id="SSF53613">
    <property type="entry name" value="Ribokinase-like"/>
    <property type="match status" value="1"/>
</dbReference>
<dbReference type="Pfam" id="PF00294">
    <property type="entry name" value="PfkB"/>
    <property type="match status" value="1"/>
</dbReference>
<evidence type="ECO:0000313" key="10">
    <source>
        <dbReference type="Proteomes" id="UP000053512"/>
    </source>
</evidence>
<evidence type="ECO:0000256" key="7">
    <source>
        <dbReference type="SAM" id="MobiDB-lite"/>
    </source>
</evidence>
<dbReference type="InterPro" id="IPR050306">
    <property type="entry name" value="PfkB_Carbo_kinase"/>
</dbReference>
<keyword evidence="3" id="KW-0547">Nucleotide-binding</keyword>
<evidence type="ECO:0000259" key="8">
    <source>
        <dbReference type="Pfam" id="PF00294"/>
    </source>
</evidence>
<dbReference type="PANTHER" id="PTHR43085:SF1">
    <property type="entry name" value="PSEUDOURIDINE KINASE-RELATED"/>
    <property type="match status" value="1"/>
</dbReference>
<evidence type="ECO:0000256" key="2">
    <source>
        <dbReference type="ARBA" id="ARBA00022679"/>
    </source>
</evidence>
<sequence length="311" mass="32694">MPGAAHEAQVLVVGEALMDVVMAAGVPTAHPGGSPANVAVGLARLGCRTSLLTALGRDVLGVALERHFQDEGVRLFPGSIREDEPTSSATVALDADGAATYHFDVRWSLPEQDLDQHFDLLHTGSIAAFLAPGASTVRRLFERARPSTLLSFDPNIRPQLLPERADTVKAFHAMADLVDIVKLSDEDAAWLWPGRDVHTVLDELLARGAGLIVITRGAQGALLATGVHRCDLPAAPTTVKDTVGAGDSYMAALLSLIIGAGRLPRDHQELKTLGTTAARAAAITVSRAGAQPPTSQELHRLRAPHVGSGKA</sequence>
<evidence type="ECO:0000256" key="1">
    <source>
        <dbReference type="ARBA" id="ARBA00010688"/>
    </source>
</evidence>
<proteinExistence type="inferred from homology"/>
<dbReference type="PANTHER" id="PTHR43085">
    <property type="entry name" value="HEXOKINASE FAMILY MEMBER"/>
    <property type="match status" value="1"/>
</dbReference>
<dbReference type="EMBL" id="LQBK01000037">
    <property type="protein sequence ID" value="KUG53866.1"/>
    <property type="molecule type" value="Genomic_DNA"/>
</dbReference>
<keyword evidence="5" id="KW-0067">ATP-binding</keyword>
<comment type="similarity">
    <text evidence="1 6">Belongs to the carbohydrate kinase PfkB family.</text>
</comment>
<dbReference type="CDD" id="cd01167">
    <property type="entry name" value="bac_FRK"/>
    <property type="match status" value="1"/>
</dbReference>
<dbReference type="GO" id="GO:0006000">
    <property type="term" value="P:fructose metabolic process"/>
    <property type="evidence" value="ECO:0007669"/>
    <property type="project" value="UniProtKB-ARBA"/>
</dbReference>
<dbReference type="GO" id="GO:0008865">
    <property type="term" value="F:fructokinase activity"/>
    <property type="evidence" value="ECO:0007669"/>
    <property type="project" value="UniProtKB-ARBA"/>
</dbReference>
<dbReference type="PROSITE" id="PS00583">
    <property type="entry name" value="PFKB_KINASES_1"/>
    <property type="match status" value="1"/>
</dbReference>
<comment type="caution">
    <text evidence="9">The sequence shown here is derived from an EMBL/GenBank/DDBJ whole genome shotgun (WGS) entry which is preliminary data.</text>
</comment>
<dbReference type="InterPro" id="IPR029056">
    <property type="entry name" value="Ribokinase-like"/>
</dbReference>
<dbReference type="Gene3D" id="3.40.1190.20">
    <property type="match status" value="1"/>
</dbReference>
<evidence type="ECO:0000256" key="3">
    <source>
        <dbReference type="ARBA" id="ARBA00022741"/>
    </source>
</evidence>
<evidence type="ECO:0000313" key="9">
    <source>
        <dbReference type="EMBL" id="KUG53866.1"/>
    </source>
</evidence>
<gene>
    <name evidence="9" type="ORF">AVL61_15155</name>
</gene>
<dbReference type="GO" id="GO:0005524">
    <property type="term" value="F:ATP binding"/>
    <property type="evidence" value="ECO:0007669"/>
    <property type="project" value="UniProtKB-KW"/>
</dbReference>
<dbReference type="PROSITE" id="PS00584">
    <property type="entry name" value="PFKB_KINASES_2"/>
    <property type="match status" value="1"/>
</dbReference>
<feature type="domain" description="Carbohydrate kinase PfkB" evidence="8">
    <location>
        <begin position="9"/>
        <end position="294"/>
    </location>
</feature>
<evidence type="ECO:0000256" key="5">
    <source>
        <dbReference type="ARBA" id="ARBA00022840"/>
    </source>
</evidence>
<dbReference type="InterPro" id="IPR002139">
    <property type="entry name" value="Ribo/fructo_kinase"/>
</dbReference>
<dbReference type="OrthoDB" id="9795789at2"/>
<dbReference type="Proteomes" id="UP000053512">
    <property type="component" value="Unassembled WGS sequence"/>
</dbReference>
<protein>
    <recommendedName>
        <fullName evidence="8">Carbohydrate kinase PfkB domain-containing protein</fullName>
    </recommendedName>
</protein>
<keyword evidence="4 6" id="KW-0418">Kinase</keyword>
<dbReference type="InterPro" id="IPR011611">
    <property type="entry name" value="PfkB_dom"/>
</dbReference>
<keyword evidence="2 6" id="KW-0808">Transferase</keyword>
<feature type="region of interest" description="Disordered" evidence="7">
    <location>
        <begin position="287"/>
        <end position="311"/>
    </location>
</feature>
<accession>A0A0W8I6J9</accession>
<dbReference type="InterPro" id="IPR002173">
    <property type="entry name" value="Carboh/pur_kinase_PfkB_CS"/>
</dbReference>
<dbReference type="AlphaFoldDB" id="A0A0W8I6J9"/>